<keyword evidence="2" id="KW-1185">Reference proteome</keyword>
<evidence type="ECO:0000313" key="1">
    <source>
        <dbReference type="EMBL" id="KAK1647699.1"/>
    </source>
</evidence>
<accession>A0AAD8S900</accession>
<sequence length="107" mass="11914">MYAQLCYAGRENSGQHGRFMSRTVIFLQCGTTTAYRMACGVCCPISNGLLFGLRKERSNYDAMFLCRLISTNYHSDRILNCSLIRIDVRVAAGSSVPSSGELFLPFL</sequence>
<evidence type="ECO:0000313" key="2">
    <source>
        <dbReference type="Proteomes" id="UP001231189"/>
    </source>
</evidence>
<comment type="caution">
    <text evidence="1">The sequence shown here is derived from an EMBL/GenBank/DDBJ whole genome shotgun (WGS) entry which is preliminary data.</text>
</comment>
<name>A0AAD8S900_LOLMU</name>
<gene>
    <name evidence="1" type="ORF">QYE76_065504</name>
</gene>
<dbReference type="AlphaFoldDB" id="A0AAD8S900"/>
<dbReference type="EMBL" id="JAUUTY010000004">
    <property type="protein sequence ID" value="KAK1647699.1"/>
    <property type="molecule type" value="Genomic_DNA"/>
</dbReference>
<protein>
    <submittedName>
        <fullName evidence="1">Uncharacterized protein</fullName>
    </submittedName>
</protein>
<organism evidence="1 2">
    <name type="scientific">Lolium multiflorum</name>
    <name type="common">Italian ryegrass</name>
    <name type="synonym">Lolium perenne subsp. multiflorum</name>
    <dbReference type="NCBI Taxonomy" id="4521"/>
    <lineage>
        <taxon>Eukaryota</taxon>
        <taxon>Viridiplantae</taxon>
        <taxon>Streptophyta</taxon>
        <taxon>Embryophyta</taxon>
        <taxon>Tracheophyta</taxon>
        <taxon>Spermatophyta</taxon>
        <taxon>Magnoliopsida</taxon>
        <taxon>Liliopsida</taxon>
        <taxon>Poales</taxon>
        <taxon>Poaceae</taxon>
        <taxon>BOP clade</taxon>
        <taxon>Pooideae</taxon>
        <taxon>Poodae</taxon>
        <taxon>Poeae</taxon>
        <taxon>Poeae Chloroplast Group 2 (Poeae type)</taxon>
        <taxon>Loliodinae</taxon>
        <taxon>Loliinae</taxon>
        <taxon>Lolium</taxon>
    </lineage>
</organism>
<proteinExistence type="predicted"/>
<dbReference type="Proteomes" id="UP001231189">
    <property type="component" value="Unassembled WGS sequence"/>
</dbReference>
<reference evidence="1" key="1">
    <citation type="submission" date="2023-07" db="EMBL/GenBank/DDBJ databases">
        <title>A chromosome-level genome assembly of Lolium multiflorum.</title>
        <authorList>
            <person name="Chen Y."/>
            <person name="Copetti D."/>
            <person name="Kolliker R."/>
            <person name="Studer B."/>
        </authorList>
    </citation>
    <scope>NUCLEOTIDE SEQUENCE</scope>
    <source>
        <strain evidence="1">02402/16</strain>
        <tissue evidence="1">Leaf</tissue>
    </source>
</reference>